<gene>
    <name evidence="2" type="ORF">K503DRAFT_784822</name>
</gene>
<protein>
    <submittedName>
        <fullName evidence="2">Uncharacterized protein</fullName>
    </submittedName>
</protein>
<dbReference type="STRING" id="1314800.A0A1B7MT53"/>
<evidence type="ECO:0000313" key="3">
    <source>
        <dbReference type="Proteomes" id="UP000092154"/>
    </source>
</evidence>
<evidence type="ECO:0000256" key="1">
    <source>
        <dbReference type="SAM" id="MobiDB-lite"/>
    </source>
</evidence>
<feature type="compositionally biased region" description="Low complexity" evidence="1">
    <location>
        <begin position="9"/>
        <end position="22"/>
    </location>
</feature>
<dbReference type="Proteomes" id="UP000092154">
    <property type="component" value="Unassembled WGS sequence"/>
</dbReference>
<sequence length="344" mass="38289">MGGAGSAPGNSDIPSGPSSSSSRRLDNDFPTEVPRPLDETCDSSPTFMYPASQDHGADCCASQASWTSQAEAFLIDWPKIWWTNKNPRLNARYYLDCCRKLGEHLSTKHQNIKPEIMWSVFCRDFAPGFETILEEGITTGIYDIHNTLQELNLMHEFVAGIIVSPPGQKILPHGIPAIIRAKPHEYDSLDFKLPVPTTCTASLHIIGKPQVSSDFFWNVHRSLLALFQVMKADDDLTILLSRGVVEPRDKDIPLLPSLREIHSHANMLGDVNAIASHFLKIRSNDYASIWMPRLAASGGRAVSSKLVNYDAINQCILSFLIAHGVITYSFTIQFSSPSVYHHYH</sequence>
<proteinExistence type="predicted"/>
<dbReference type="OrthoDB" id="5946233at2759"/>
<keyword evidence="3" id="KW-1185">Reference proteome</keyword>
<reference evidence="2 3" key="1">
    <citation type="submission" date="2016-06" db="EMBL/GenBank/DDBJ databases">
        <title>Comparative genomics of the ectomycorrhizal sister species Rhizopogon vinicolor and Rhizopogon vesiculosus (Basidiomycota: Boletales) reveals a divergence of the mating type B locus.</title>
        <authorList>
            <consortium name="DOE Joint Genome Institute"/>
            <person name="Mujic A.B."/>
            <person name="Kuo A."/>
            <person name="Tritt A."/>
            <person name="Lipzen A."/>
            <person name="Chen C."/>
            <person name="Johnson J."/>
            <person name="Sharma A."/>
            <person name="Barry K."/>
            <person name="Grigoriev I.V."/>
            <person name="Spatafora J.W."/>
        </authorList>
    </citation>
    <scope>NUCLEOTIDE SEQUENCE [LARGE SCALE GENOMIC DNA]</scope>
    <source>
        <strain evidence="2 3">AM-OR11-026</strain>
    </source>
</reference>
<organism evidence="2 3">
    <name type="scientific">Rhizopogon vinicolor AM-OR11-026</name>
    <dbReference type="NCBI Taxonomy" id="1314800"/>
    <lineage>
        <taxon>Eukaryota</taxon>
        <taxon>Fungi</taxon>
        <taxon>Dikarya</taxon>
        <taxon>Basidiomycota</taxon>
        <taxon>Agaricomycotina</taxon>
        <taxon>Agaricomycetes</taxon>
        <taxon>Agaricomycetidae</taxon>
        <taxon>Boletales</taxon>
        <taxon>Suillineae</taxon>
        <taxon>Rhizopogonaceae</taxon>
        <taxon>Rhizopogon</taxon>
    </lineage>
</organism>
<accession>A0A1B7MT53</accession>
<name>A0A1B7MT53_9AGAM</name>
<dbReference type="AlphaFoldDB" id="A0A1B7MT53"/>
<feature type="region of interest" description="Disordered" evidence="1">
    <location>
        <begin position="1"/>
        <end position="38"/>
    </location>
</feature>
<dbReference type="InParanoid" id="A0A1B7MT53"/>
<evidence type="ECO:0000313" key="2">
    <source>
        <dbReference type="EMBL" id="OAX35793.1"/>
    </source>
</evidence>
<dbReference type="EMBL" id="KV448467">
    <property type="protein sequence ID" value="OAX35793.1"/>
    <property type="molecule type" value="Genomic_DNA"/>
</dbReference>